<sequence>MIGSLLRQPNAAEIEKFVSALFRYAEPDTYVSLRSFGEGSEGVFCITPHQLGSTLTSLVEVATSEARAAGNADYPVVFCPPVATFSNPGSANEASLANGLVLAVECDATPNAARDRLEALLGSATVVVASGGEWTDPATGEVQPKLHLYWRLSEPSREPADHADLKRARYLAQRLVGGDPSNTPLVHPIRWPGSWHLKSTPRLARIVGLNEACEIHLLDALEKLEEAASVSGVTHEPRGGVPASQEAGEVGEARKTSELVRAILTAEDYHRPLITLAMRFLKGGMPDAQTVLTLKGMMLAVPIAERDSKEGVLQPGRWEARFHDIARAVSTARAKLGKPADEDTEWPNPVNFLADTELTGAPKLRPEHLPDALAPFVLDTAARMGVDPAAVALCAVVSCASVISDDWVVQPRVHDNTWTESPRLWGALVGDPSIMKSPVLRAATSPIDKLDERAREAHATAMRLWKVDAAQAKANGLAEPPIPKLERWLVEGTTTEALSEVLRDDANSKQQAPARKVMSRQDEMSGWLGDMDRYKSGGKGGSDRAAYLRLFNGGRFTMDRVGRGAISISSWSACVLGGIQPEPIQRIAKEAADDGLLQRFLYCVPASQDDGEDRVPDQAALGRYHALFPILSSLEAPQDLRLDPPEMRTVVLHELAHAHRESINQLVKVFSARPDTSPRMKAALAKWPGIFARLALTFHVVTIADARARGEQVPDLTVLTEDTARQAASYMHNVLLPHQRRAEEILFLTPQTGHAHWIAGYILANDQARKEGRITLRSIMRAYRPLRAPECRKELLDVLETLEVMGWIRALPPANQARHPAAYLVNPALYETFAKEAAAEKERRERKSMEIREAARRYREAKQR</sequence>
<feature type="region of interest" description="Disordered" evidence="1">
    <location>
        <begin position="232"/>
        <end position="253"/>
    </location>
</feature>
<dbReference type="OrthoDB" id="5453446at2"/>
<dbReference type="InterPro" id="IPR025048">
    <property type="entry name" value="DUF3987"/>
</dbReference>
<dbReference type="Pfam" id="PF13148">
    <property type="entry name" value="DUF3987"/>
    <property type="match status" value="1"/>
</dbReference>
<proteinExistence type="predicted"/>
<dbReference type="AlphaFoldDB" id="A0A5B2TAZ6"/>
<dbReference type="Proteomes" id="UP000322110">
    <property type="component" value="Unassembled WGS sequence"/>
</dbReference>
<feature type="region of interest" description="Disordered" evidence="1">
    <location>
        <begin position="841"/>
        <end position="864"/>
    </location>
</feature>
<evidence type="ECO:0000256" key="1">
    <source>
        <dbReference type="SAM" id="MobiDB-lite"/>
    </source>
</evidence>
<accession>A0A5B2TAZ6</accession>
<name>A0A5B2TAZ6_9PROT</name>
<evidence type="ECO:0000313" key="3">
    <source>
        <dbReference type="Proteomes" id="UP000322110"/>
    </source>
</evidence>
<keyword evidence="3" id="KW-1185">Reference proteome</keyword>
<dbReference type="RefSeq" id="WP_149814247.1">
    <property type="nucleotide sequence ID" value="NZ_VUKA01000032.1"/>
</dbReference>
<reference evidence="2 3" key="1">
    <citation type="journal article" date="2015" name="Int. J. Syst. Evol. Microbiol.">
        <title>Roseomonas oryzae sp. nov., isolated from paddy rhizosphere soil.</title>
        <authorList>
            <person name="Ramaprasad E.V."/>
            <person name="Sasikala Ch."/>
            <person name="Ramana Ch.V."/>
        </authorList>
    </citation>
    <scope>NUCLEOTIDE SEQUENCE [LARGE SCALE GENOMIC DNA]</scope>
    <source>
        <strain evidence="2 3">KCTC 42542</strain>
    </source>
</reference>
<evidence type="ECO:0000313" key="2">
    <source>
        <dbReference type="EMBL" id="KAA2211369.1"/>
    </source>
</evidence>
<gene>
    <name evidence="2" type="ORF">F0Q34_20515</name>
</gene>
<protein>
    <submittedName>
        <fullName evidence="2">DUF3987 domain-containing protein</fullName>
    </submittedName>
</protein>
<comment type="caution">
    <text evidence="2">The sequence shown here is derived from an EMBL/GenBank/DDBJ whole genome shotgun (WGS) entry which is preliminary data.</text>
</comment>
<organism evidence="2 3">
    <name type="scientific">Teichococcus oryzae</name>
    <dbReference type="NCBI Taxonomy" id="1608942"/>
    <lineage>
        <taxon>Bacteria</taxon>
        <taxon>Pseudomonadati</taxon>
        <taxon>Pseudomonadota</taxon>
        <taxon>Alphaproteobacteria</taxon>
        <taxon>Acetobacterales</taxon>
        <taxon>Roseomonadaceae</taxon>
        <taxon>Roseomonas</taxon>
    </lineage>
</organism>
<dbReference type="EMBL" id="VUKA01000032">
    <property type="protein sequence ID" value="KAA2211369.1"/>
    <property type="molecule type" value="Genomic_DNA"/>
</dbReference>